<feature type="compositionally biased region" description="Low complexity" evidence="1">
    <location>
        <begin position="151"/>
        <end position="169"/>
    </location>
</feature>
<evidence type="ECO:0000256" key="1">
    <source>
        <dbReference type="SAM" id="MobiDB-lite"/>
    </source>
</evidence>
<feature type="region of interest" description="Disordered" evidence="1">
    <location>
        <begin position="1"/>
        <end position="38"/>
    </location>
</feature>
<feature type="region of interest" description="Disordered" evidence="1">
    <location>
        <begin position="348"/>
        <end position="368"/>
    </location>
</feature>
<protein>
    <submittedName>
        <fullName evidence="2">Uncharacterized protein</fullName>
    </submittedName>
</protein>
<organism evidence="2 3">
    <name type="scientific">Macrostomum lignano</name>
    <dbReference type="NCBI Taxonomy" id="282301"/>
    <lineage>
        <taxon>Eukaryota</taxon>
        <taxon>Metazoa</taxon>
        <taxon>Spiralia</taxon>
        <taxon>Lophotrochozoa</taxon>
        <taxon>Platyhelminthes</taxon>
        <taxon>Rhabditophora</taxon>
        <taxon>Macrostomorpha</taxon>
        <taxon>Macrostomida</taxon>
        <taxon>Macrostomidae</taxon>
        <taxon>Macrostomum</taxon>
    </lineage>
</organism>
<feature type="compositionally biased region" description="Low complexity" evidence="1">
    <location>
        <begin position="22"/>
        <end position="38"/>
    </location>
</feature>
<evidence type="ECO:0000313" key="2">
    <source>
        <dbReference type="EMBL" id="PAA80158.1"/>
    </source>
</evidence>
<feature type="region of interest" description="Disordered" evidence="1">
    <location>
        <begin position="557"/>
        <end position="586"/>
    </location>
</feature>
<feature type="region of interest" description="Disordered" evidence="1">
    <location>
        <begin position="149"/>
        <end position="169"/>
    </location>
</feature>
<feature type="compositionally biased region" description="Low complexity" evidence="1">
    <location>
        <begin position="573"/>
        <end position="586"/>
    </location>
</feature>
<name>A0A267G251_9PLAT</name>
<evidence type="ECO:0000313" key="3">
    <source>
        <dbReference type="Proteomes" id="UP000215902"/>
    </source>
</evidence>
<feature type="region of interest" description="Disordered" evidence="1">
    <location>
        <begin position="186"/>
        <end position="208"/>
    </location>
</feature>
<feature type="compositionally biased region" description="Low complexity" evidence="1">
    <location>
        <begin position="393"/>
        <end position="407"/>
    </location>
</feature>
<reference evidence="2 3" key="1">
    <citation type="submission" date="2017-06" db="EMBL/GenBank/DDBJ databases">
        <title>A platform for efficient transgenesis in Macrostomum lignano, a flatworm model organism for stem cell research.</title>
        <authorList>
            <person name="Berezikov E."/>
        </authorList>
    </citation>
    <scope>NUCLEOTIDE SEQUENCE [LARGE SCALE GENOMIC DNA]</scope>
    <source>
        <strain evidence="2">DV1</strain>
        <tissue evidence="2">Whole organism</tissue>
    </source>
</reference>
<feature type="region of interest" description="Disordered" evidence="1">
    <location>
        <begin position="386"/>
        <end position="427"/>
    </location>
</feature>
<feature type="region of interest" description="Disordered" evidence="1">
    <location>
        <begin position="440"/>
        <end position="478"/>
    </location>
</feature>
<comment type="caution">
    <text evidence="2">The sequence shown here is derived from an EMBL/GenBank/DDBJ whole genome shotgun (WGS) entry which is preliminary data.</text>
</comment>
<dbReference type="EMBL" id="NIVC01000594">
    <property type="protein sequence ID" value="PAA80158.1"/>
    <property type="molecule type" value="Genomic_DNA"/>
</dbReference>
<dbReference type="AlphaFoldDB" id="A0A267G251"/>
<feature type="compositionally biased region" description="Polar residues" evidence="1">
    <location>
        <begin position="98"/>
        <end position="114"/>
    </location>
</feature>
<proteinExistence type="predicted"/>
<dbReference type="Proteomes" id="UP000215902">
    <property type="component" value="Unassembled WGS sequence"/>
</dbReference>
<keyword evidence="3" id="KW-1185">Reference proteome</keyword>
<accession>A0A267G251</accession>
<feature type="compositionally biased region" description="Basic and acidic residues" evidence="1">
    <location>
        <begin position="464"/>
        <end position="478"/>
    </location>
</feature>
<feature type="compositionally biased region" description="Basic and acidic residues" evidence="1">
    <location>
        <begin position="1"/>
        <end position="16"/>
    </location>
</feature>
<feature type="compositionally biased region" description="Low complexity" evidence="1">
    <location>
        <begin position="442"/>
        <end position="462"/>
    </location>
</feature>
<feature type="compositionally biased region" description="Low complexity" evidence="1">
    <location>
        <begin position="348"/>
        <end position="365"/>
    </location>
</feature>
<feature type="region of interest" description="Disordered" evidence="1">
    <location>
        <begin position="98"/>
        <end position="120"/>
    </location>
</feature>
<sequence>MWSRRTAQESEIKKDQGGGGKKQAAAAKATTATPYGKASAALRKIRVRRRINAAAAAAAKPAATAAGAERCDGIQRHQFTLGRAAALEPIAEEVAASTMGTRSLSGDSSSQVTETDVHAMCSSQSSAELAELSTAEAFADQVPTSSTTVMSRSAQATAGSTSGSSSLPRLPSVHLERISVAPMTPSGESVAFSLNPSSDRPLPVDQPLSSSRSFSLSIDNNFLMEDPVIRDFLGDCSIDGGFNSRSCAASVSFAVPTHDTDELPTESARYREDLKDIQLCTAEEREWLSGGSFASNNAAWNGNSSGGRGGSSTITPLKSSADAASAKISNVTASPVSSAIRQQLLARSSSTTEIQDSSSSSAESVAVERWRERPRFQFTARYPSLSTEPTVASRSNYSRSQQQQSAESRLDRGSFQRQQQLGADTPTDVALILEVQRGGRQSNSFTSNSSLSQPQTSTPTSPGRSDRQLQDSSDSSKVELEVAPGASGLGLDQSAQSATSAQSALSAQSATSAQSDSSATPMSLAAREAAAAAAAAAAQAGGGDAKDRLKNRQYEELQRPPGYSQPSGGIGAKAGPDGAKAAEATASQALQDSYFRDGDRLPADLPQASRQALDCAGAVAANLGCVCGSPVGGHRLSSDCLRQLMRLCTPGCGGSGCGGRGCNSGGCGSGGCGGGGCSGGCGGRSCCSQHHQPACCSSSHCRHQPAPSGCGCGHGRGGCGTSSCCSSSRCCCCCCCCCCSNSGCGCGAVGFRNCCSSSSGYGSGCCRCCCRCLGYPQSCCLPYQFQYQPCEVLSQQPSNQPQQQQQQPDQLQSTNCYSKFAPSWAANSGSGWLSRSKAAAAAAAAAASAFSWRPERGDTATAADIAAEKLVRVEKP</sequence>
<gene>
    <name evidence="2" type="ORF">BOX15_Mlig024200g3</name>
</gene>